<feature type="compositionally biased region" description="Pro residues" evidence="1">
    <location>
        <begin position="337"/>
        <end position="353"/>
    </location>
</feature>
<dbReference type="Pfam" id="PF01391">
    <property type="entry name" value="Collagen"/>
    <property type="match status" value="1"/>
</dbReference>
<dbReference type="OrthoDB" id="5872583at2759"/>
<keyword evidence="2" id="KW-0472">Membrane</keyword>
<dbReference type="InterPro" id="IPR008160">
    <property type="entry name" value="Collagen"/>
</dbReference>
<dbReference type="AlphaFoldDB" id="A0A2A6BCZ9"/>
<accession>A0A8R1U5L9</accession>
<proteinExistence type="predicted"/>
<feature type="compositionally biased region" description="Basic and acidic residues" evidence="1">
    <location>
        <begin position="173"/>
        <end position="182"/>
    </location>
</feature>
<protein>
    <submittedName>
        <fullName evidence="3">Col-173 protein</fullName>
    </submittedName>
</protein>
<accession>A0A2A6BCZ9</accession>
<dbReference type="InterPro" id="IPR002486">
    <property type="entry name" value="Col_cuticle_N"/>
</dbReference>
<evidence type="ECO:0000313" key="3">
    <source>
        <dbReference type="EnsemblMetazoa" id="PPA06858.1"/>
    </source>
</evidence>
<organism evidence="3 4">
    <name type="scientific">Pristionchus pacificus</name>
    <name type="common">Parasitic nematode worm</name>
    <dbReference type="NCBI Taxonomy" id="54126"/>
    <lineage>
        <taxon>Eukaryota</taxon>
        <taxon>Metazoa</taxon>
        <taxon>Ecdysozoa</taxon>
        <taxon>Nematoda</taxon>
        <taxon>Chromadorea</taxon>
        <taxon>Rhabditida</taxon>
        <taxon>Rhabditina</taxon>
        <taxon>Diplogasteromorpha</taxon>
        <taxon>Diplogasteroidea</taxon>
        <taxon>Neodiplogasteridae</taxon>
        <taxon>Pristionchus</taxon>
    </lineage>
</organism>
<evidence type="ECO:0000256" key="1">
    <source>
        <dbReference type="SAM" id="MobiDB-lite"/>
    </source>
</evidence>
<dbReference type="EnsemblMetazoa" id="PPA06858.1">
    <property type="protein sequence ID" value="PPA06858.1"/>
    <property type="gene ID" value="WBGene00096412"/>
</dbReference>
<dbReference type="Pfam" id="PF01484">
    <property type="entry name" value="Col_cuticle_N"/>
    <property type="match status" value="1"/>
</dbReference>
<feature type="compositionally biased region" description="Pro residues" evidence="1">
    <location>
        <begin position="277"/>
        <end position="296"/>
    </location>
</feature>
<evidence type="ECO:0000256" key="2">
    <source>
        <dbReference type="SAM" id="Phobius"/>
    </source>
</evidence>
<dbReference type="PANTHER" id="PTHR24637">
    <property type="entry name" value="COLLAGEN"/>
    <property type="match status" value="1"/>
</dbReference>
<gene>
    <name evidence="3" type="primary">WBGene00096412</name>
</gene>
<keyword evidence="2" id="KW-0812">Transmembrane</keyword>
<dbReference type="GO" id="GO:0042302">
    <property type="term" value="F:structural constituent of cuticle"/>
    <property type="evidence" value="ECO:0007669"/>
    <property type="project" value="InterPro"/>
</dbReference>
<reference evidence="4" key="1">
    <citation type="journal article" date="2008" name="Nat. Genet.">
        <title>The Pristionchus pacificus genome provides a unique perspective on nematode lifestyle and parasitism.</title>
        <authorList>
            <person name="Dieterich C."/>
            <person name="Clifton S.W."/>
            <person name="Schuster L.N."/>
            <person name="Chinwalla A."/>
            <person name="Delehaunty K."/>
            <person name="Dinkelacker I."/>
            <person name="Fulton L."/>
            <person name="Fulton R."/>
            <person name="Godfrey J."/>
            <person name="Minx P."/>
            <person name="Mitreva M."/>
            <person name="Roeseler W."/>
            <person name="Tian H."/>
            <person name="Witte H."/>
            <person name="Yang S.P."/>
            <person name="Wilson R.K."/>
            <person name="Sommer R.J."/>
        </authorList>
    </citation>
    <scope>NUCLEOTIDE SEQUENCE [LARGE SCALE GENOMIC DNA]</scope>
    <source>
        <strain evidence="4">PS312</strain>
    </source>
</reference>
<feature type="region of interest" description="Disordered" evidence="1">
    <location>
        <begin position="150"/>
        <end position="353"/>
    </location>
</feature>
<dbReference type="Proteomes" id="UP000005239">
    <property type="component" value="Unassembled WGS sequence"/>
</dbReference>
<keyword evidence="2" id="KW-1133">Transmembrane helix</keyword>
<dbReference type="PANTHER" id="PTHR24637:SF262">
    <property type="entry name" value="CUTICLE COLLAGEN 34-RELATED"/>
    <property type="match status" value="1"/>
</dbReference>
<reference evidence="3" key="2">
    <citation type="submission" date="2022-06" db="UniProtKB">
        <authorList>
            <consortium name="EnsemblMetazoa"/>
        </authorList>
    </citation>
    <scope>IDENTIFICATION</scope>
    <source>
        <strain evidence="3">PS312</strain>
    </source>
</reference>
<feature type="transmembrane region" description="Helical" evidence="2">
    <location>
        <begin position="39"/>
        <end position="65"/>
    </location>
</feature>
<dbReference type="SMART" id="SM01088">
    <property type="entry name" value="Col_cuticle_N"/>
    <property type="match status" value="1"/>
</dbReference>
<sequence>IQLSNLRSRYLSDPSIPESVVMTRSEKELLAEAERMRRLAIIGVITSVSAVVLTLLMAPVVYHYVQHISTLVENEVGFCRATNEKLETVIVLQSKSDSLWEQISMAQQNKGQGARTKRQYGGYGASYGSVPLKYNVPVESDNINSRIQEQNNPAPQQQCCGCSFGPPGLPGEPGRDGQDGRDGYPGSNGRPGYDAPEGGSQEEQWCFQCPPGPPGPPGEPGMKGMNGVDGQPGLPSDGGVRGPPGAPGPAGPPGPPGNDGTVGEGGPDGIPEEQMSPPGPPGVDGPPGPPGLPGPEGPSGRQGTPGPDGQPGYPGNHGRPGRPGMPGPRGSNGQRGPPGPCEHCPPPRTAPGY</sequence>
<name>A0A2A6BCZ9_PRIPA</name>
<feature type="compositionally biased region" description="Pro residues" evidence="1">
    <location>
        <begin position="244"/>
        <end position="256"/>
    </location>
</feature>
<feature type="compositionally biased region" description="Pro residues" evidence="1">
    <location>
        <begin position="210"/>
        <end position="219"/>
    </location>
</feature>
<evidence type="ECO:0000313" key="4">
    <source>
        <dbReference type="Proteomes" id="UP000005239"/>
    </source>
</evidence>
<keyword evidence="4" id="KW-1185">Reference proteome</keyword>